<keyword evidence="2" id="KW-1133">Transmembrane helix</keyword>
<evidence type="ECO:0000256" key="2">
    <source>
        <dbReference type="SAM" id="Phobius"/>
    </source>
</evidence>
<feature type="transmembrane region" description="Helical" evidence="2">
    <location>
        <begin position="175"/>
        <end position="193"/>
    </location>
</feature>
<dbReference type="Proteomes" id="UP000001593">
    <property type="component" value="Unassembled WGS sequence"/>
</dbReference>
<evidence type="ECO:0000313" key="4">
    <source>
        <dbReference type="EMBL" id="EDO40206.1"/>
    </source>
</evidence>
<evidence type="ECO:0000256" key="1">
    <source>
        <dbReference type="ARBA" id="ARBA00004141"/>
    </source>
</evidence>
<dbReference type="PANTHER" id="PTHR11360">
    <property type="entry name" value="MONOCARBOXYLATE TRANSPORTER"/>
    <property type="match status" value="1"/>
</dbReference>
<name>A7S7Z3_NEMVE</name>
<reference evidence="4 5" key="1">
    <citation type="journal article" date="2007" name="Science">
        <title>Sea anemone genome reveals ancestral eumetazoan gene repertoire and genomic organization.</title>
        <authorList>
            <person name="Putnam N.H."/>
            <person name="Srivastava M."/>
            <person name="Hellsten U."/>
            <person name="Dirks B."/>
            <person name="Chapman J."/>
            <person name="Salamov A."/>
            <person name="Terry A."/>
            <person name="Shapiro H."/>
            <person name="Lindquist E."/>
            <person name="Kapitonov V.V."/>
            <person name="Jurka J."/>
            <person name="Genikhovich G."/>
            <person name="Grigoriev I.V."/>
            <person name="Lucas S.M."/>
            <person name="Steele R.E."/>
            <person name="Finnerty J.R."/>
            <person name="Technau U."/>
            <person name="Martindale M.Q."/>
            <person name="Rokhsar D.S."/>
        </authorList>
    </citation>
    <scope>NUCLEOTIDE SEQUENCE [LARGE SCALE GENOMIC DNA]</scope>
    <source>
        <strain evidence="5">CH2 X CH6</strain>
    </source>
</reference>
<comment type="subcellular location">
    <subcellularLocation>
        <location evidence="1">Membrane</location>
        <topology evidence="1">Multi-pass membrane protein</topology>
    </subcellularLocation>
</comment>
<dbReference type="SUPFAM" id="SSF103473">
    <property type="entry name" value="MFS general substrate transporter"/>
    <property type="match status" value="1"/>
</dbReference>
<dbReference type="eggNOG" id="KOG2504">
    <property type="taxonomic scope" value="Eukaryota"/>
</dbReference>
<gene>
    <name evidence="4" type="ORF">NEMVEDRAFT_v1g108162</name>
</gene>
<feature type="transmembrane region" description="Helical" evidence="2">
    <location>
        <begin position="16"/>
        <end position="44"/>
    </location>
</feature>
<organism evidence="4 5">
    <name type="scientific">Nematostella vectensis</name>
    <name type="common">Starlet sea anemone</name>
    <dbReference type="NCBI Taxonomy" id="45351"/>
    <lineage>
        <taxon>Eukaryota</taxon>
        <taxon>Metazoa</taxon>
        <taxon>Cnidaria</taxon>
        <taxon>Anthozoa</taxon>
        <taxon>Hexacorallia</taxon>
        <taxon>Actiniaria</taxon>
        <taxon>Edwardsiidae</taxon>
        <taxon>Nematostella</taxon>
    </lineage>
</organism>
<dbReference type="GO" id="GO:0005886">
    <property type="term" value="C:plasma membrane"/>
    <property type="evidence" value="ECO:0000318"/>
    <property type="project" value="GO_Central"/>
</dbReference>
<proteinExistence type="predicted"/>
<feature type="transmembrane region" description="Helical" evidence="2">
    <location>
        <begin position="115"/>
        <end position="137"/>
    </location>
</feature>
<dbReference type="OrthoDB" id="6499973at2759"/>
<feature type="transmembrane region" description="Helical" evidence="2">
    <location>
        <begin position="143"/>
        <end position="163"/>
    </location>
</feature>
<dbReference type="Gene3D" id="1.20.1250.20">
    <property type="entry name" value="MFS general substrate transporter like domains"/>
    <property type="match status" value="1"/>
</dbReference>
<dbReference type="PANTHER" id="PTHR11360:SF251">
    <property type="entry name" value="MAJOR FACILITATOR SUPERFAMILY (MFS) PROFILE DOMAIN-CONTAINING PROTEIN"/>
    <property type="match status" value="1"/>
</dbReference>
<accession>A7S7Z3</accession>
<evidence type="ECO:0000313" key="5">
    <source>
        <dbReference type="Proteomes" id="UP000001593"/>
    </source>
</evidence>
<feature type="transmembrane region" description="Helical" evidence="2">
    <location>
        <begin position="319"/>
        <end position="341"/>
    </location>
</feature>
<dbReference type="KEGG" id="nve:5511892"/>
<dbReference type="InterPro" id="IPR011701">
    <property type="entry name" value="MFS"/>
</dbReference>
<dbReference type="InterPro" id="IPR050327">
    <property type="entry name" value="Proton-linked_MCT"/>
</dbReference>
<evidence type="ECO:0000259" key="3">
    <source>
        <dbReference type="PROSITE" id="PS50850"/>
    </source>
</evidence>
<dbReference type="AlphaFoldDB" id="A7S7Z3"/>
<dbReference type="OMA" id="QVTTASW"/>
<dbReference type="HOGENOM" id="CLU_001265_59_1_1"/>
<keyword evidence="2" id="KW-0472">Membrane</keyword>
<feature type="transmembrane region" description="Helical" evidence="2">
    <location>
        <begin position="56"/>
        <end position="75"/>
    </location>
</feature>
<keyword evidence="5" id="KW-1185">Reference proteome</keyword>
<dbReference type="InterPro" id="IPR020846">
    <property type="entry name" value="MFS_dom"/>
</dbReference>
<feature type="transmembrane region" description="Helical" evidence="2">
    <location>
        <begin position="81"/>
        <end position="103"/>
    </location>
</feature>
<dbReference type="EMBL" id="DS469595">
    <property type="protein sequence ID" value="EDO40206.1"/>
    <property type="molecule type" value="Genomic_DNA"/>
</dbReference>
<dbReference type="Pfam" id="PF07690">
    <property type="entry name" value="MFS_1"/>
    <property type="match status" value="1"/>
</dbReference>
<sequence length="380" mass="41179">MVLCTSGAPHKQDGPWAWLVLACVFMTGWLSGGVGYSFGVYLPVLMEEFNETRDKAALVGSLQFATFLCLIAVSSQLCERYGCRLICAIGHVISATGFVLSSLPRSIIPLYFSHSLFTAFGSSCIQGSGYLIIGLYFKKHRSLAIGFVASAVGAGAICWGPLAQFLLGFMSWRNIFRLIAGLYVALCFLTIFFDPNVEKDGQERERNVEGRSFFRSMFDLSIWRGPIYATAVLSNMIASFGHHTATIHVVKFALELGVSASEASSLFVFFGSTSVIARIAVGKLCDIKWIKPIYLNQAAEITSGVSTILLTQARSYPGLIVFSIFYGIADGTFRTTLNVLLMNSVGPKRMASAFGQGNMMISFFAASGPALAGKSTMDSQ</sequence>
<keyword evidence="2" id="KW-0812">Transmembrane</keyword>
<dbReference type="InParanoid" id="A7S7Z3"/>
<protein>
    <recommendedName>
        <fullName evidence="3">Major facilitator superfamily (MFS) profile domain-containing protein</fullName>
    </recommendedName>
</protein>
<dbReference type="GO" id="GO:0022857">
    <property type="term" value="F:transmembrane transporter activity"/>
    <property type="evidence" value="ECO:0000318"/>
    <property type="project" value="GO_Central"/>
</dbReference>
<dbReference type="PROSITE" id="PS50850">
    <property type="entry name" value="MFS"/>
    <property type="match status" value="1"/>
</dbReference>
<feature type="domain" description="Major facilitator superfamily (MFS) profile" evidence="3">
    <location>
        <begin position="16"/>
        <end position="380"/>
    </location>
</feature>
<dbReference type="PhylomeDB" id="A7S7Z3"/>
<dbReference type="InterPro" id="IPR036259">
    <property type="entry name" value="MFS_trans_sf"/>
</dbReference>